<proteinExistence type="predicted"/>
<accession>A0AAW3FH01</accession>
<evidence type="ECO:0000313" key="2">
    <source>
        <dbReference type="Proteomes" id="UP000029533"/>
    </source>
</evidence>
<dbReference type="AlphaFoldDB" id="A0AAW3FH01"/>
<evidence type="ECO:0000313" key="1">
    <source>
        <dbReference type="EMBL" id="KGF28366.1"/>
    </source>
</evidence>
<comment type="caution">
    <text evidence="1">The sequence shown here is derived from an EMBL/GenBank/DDBJ whole genome shotgun (WGS) entry which is preliminary data.</text>
</comment>
<evidence type="ECO:0008006" key="3">
    <source>
        <dbReference type="Google" id="ProtNLM"/>
    </source>
</evidence>
<protein>
    <recommendedName>
        <fullName evidence="3">Lipocalin-like domain-containing protein</fullName>
    </recommendedName>
</protein>
<sequence>MALLLWIFFLAYSCSNRVKSYIDSNQIVGCWHLEDESGALCYNQLTFYKDSTAIVDNKIDTLMYFRYKIINDTLYLRDIDNRITIGVINSLDSCELLFDNFREKKHKMEYIRVKMDTKDLDSSFVKEFIPN</sequence>
<dbReference type="EMBL" id="JRNJ01000042">
    <property type="protein sequence ID" value="KGF28366.1"/>
    <property type="molecule type" value="Genomic_DNA"/>
</dbReference>
<reference evidence="1 2" key="1">
    <citation type="submission" date="2014-07" db="EMBL/GenBank/DDBJ databases">
        <authorList>
            <person name="McCorrison J."/>
            <person name="Sanka R."/>
            <person name="Torralba M."/>
            <person name="Gillis M."/>
            <person name="Haft D.H."/>
            <person name="Methe B."/>
            <person name="Sutton G."/>
            <person name="Nelson K.E."/>
        </authorList>
    </citation>
    <scope>NUCLEOTIDE SEQUENCE [LARGE SCALE GENOMIC DNA]</scope>
    <source>
        <strain evidence="1 2">DNF00424</strain>
    </source>
</reference>
<name>A0AAW3FH01_9BACT</name>
<dbReference type="Proteomes" id="UP000029533">
    <property type="component" value="Unassembled WGS sequence"/>
</dbReference>
<organism evidence="1 2">
    <name type="scientific">Prevotella histicola JCM 15637 = DNF00424</name>
    <dbReference type="NCBI Taxonomy" id="1236504"/>
    <lineage>
        <taxon>Bacteria</taxon>
        <taxon>Pseudomonadati</taxon>
        <taxon>Bacteroidota</taxon>
        <taxon>Bacteroidia</taxon>
        <taxon>Bacteroidales</taxon>
        <taxon>Prevotellaceae</taxon>
        <taxon>Prevotella</taxon>
    </lineage>
</organism>
<gene>
    <name evidence="1" type="ORF">HMPREF2132_04385</name>
</gene>